<evidence type="ECO:0000313" key="2">
    <source>
        <dbReference type="EMBL" id="EII34794.1"/>
    </source>
</evidence>
<accession>A0AAN3V4Y2</accession>
<protein>
    <recommendedName>
        <fullName evidence="4">Prophage exported protein</fullName>
    </recommendedName>
</protein>
<proteinExistence type="predicted"/>
<evidence type="ECO:0000256" key="1">
    <source>
        <dbReference type="SAM" id="SignalP"/>
    </source>
</evidence>
<dbReference type="Proteomes" id="UP000003866">
    <property type="component" value="Unassembled WGS sequence"/>
</dbReference>
<dbReference type="AlphaFoldDB" id="A0AAN3V4Y2"/>
<dbReference type="EMBL" id="AFAA02000027">
    <property type="protein sequence ID" value="EII34794.1"/>
    <property type="molecule type" value="Genomic_DNA"/>
</dbReference>
<organism evidence="2 3">
    <name type="scientific">Escherichia coli 4.0967</name>
    <dbReference type="NCBI Taxonomy" id="869687"/>
    <lineage>
        <taxon>Bacteria</taxon>
        <taxon>Pseudomonadati</taxon>
        <taxon>Pseudomonadota</taxon>
        <taxon>Gammaproteobacteria</taxon>
        <taxon>Enterobacterales</taxon>
        <taxon>Enterobacteriaceae</taxon>
        <taxon>Escherichia</taxon>
    </lineage>
</organism>
<evidence type="ECO:0000313" key="3">
    <source>
        <dbReference type="Proteomes" id="UP000003866"/>
    </source>
</evidence>
<feature type="signal peptide" evidence="1">
    <location>
        <begin position="1"/>
        <end position="19"/>
    </location>
</feature>
<evidence type="ECO:0008006" key="4">
    <source>
        <dbReference type="Google" id="ProtNLM"/>
    </source>
</evidence>
<reference evidence="2 3" key="1">
    <citation type="submission" date="2011-12" db="EMBL/GenBank/DDBJ databases">
        <authorList>
            <person name="Brinkac L."/>
            <person name="Radune D."/>
            <person name="Sanka R."/>
            <person name="Selengut J."/>
            <person name="DebRoy C."/>
            <person name="Feng P."/>
            <person name="Fratamico P.M."/>
            <person name="Kapur V."/>
            <person name="Kariyawasam S."/>
            <person name="Losada L."/>
            <person name="Nierman W.C."/>
            <person name="Nelson K."/>
        </authorList>
    </citation>
    <scope>NUCLEOTIDE SEQUENCE [LARGE SCALE GENOMIC DNA]</scope>
    <source>
        <strain evidence="2 3">4.0967</strain>
    </source>
</reference>
<gene>
    <name evidence="2" type="ORF">EC40967_2937</name>
</gene>
<dbReference type="RefSeq" id="WP_001371984.1">
    <property type="nucleotide sequence ID" value="NZ_AFAA02000027.1"/>
</dbReference>
<keyword evidence="1" id="KW-0732">Signal</keyword>
<feature type="chain" id="PRO_5042946125" description="Prophage exported protein" evidence="1">
    <location>
        <begin position="20"/>
        <end position="137"/>
    </location>
</feature>
<sequence>MKKMIFVAVLLTITQQAQASAVIVASAAATTAATAAAANSANIANQQAQRAANASASALPISVKGSKQNLGFITCGKRSSEAVGSLGCTVYGDGESREIPWKTWPGYVLGSKLPASYEVNAVSFDHYNGVATVYFTY</sequence>
<name>A0AAN3V4Y2_ECOLX</name>
<comment type="caution">
    <text evidence="2">The sequence shown here is derived from an EMBL/GenBank/DDBJ whole genome shotgun (WGS) entry which is preliminary data.</text>
</comment>